<evidence type="ECO:0000256" key="1">
    <source>
        <dbReference type="SAM" id="MobiDB-lite"/>
    </source>
</evidence>
<accession>A0A024UJA7</accession>
<dbReference type="Gene3D" id="3.90.190.10">
    <property type="entry name" value="Protein tyrosine phosphatase superfamily"/>
    <property type="match status" value="2"/>
</dbReference>
<gene>
    <name evidence="2" type="ORF">H310_02574</name>
</gene>
<dbReference type="SUPFAM" id="SSF52799">
    <property type="entry name" value="(Phosphotyrosine protein) phosphatases II"/>
    <property type="match status" value="2"/>
</dbReference>
<evidence type="ECO:0000313" key="2">
    <source>
        <dbReference type="EMBL" id="ETW06280.1"/>
    </source>
</evidence>
<organism evidence="2">
    <name type="scientific">Aphanomyces invadans</name>
    <dbReference type="NCBI Taxonomy" id="157072"/>
    <lineage>
        <taxon>Eukaryota</taxon>
        <taxon>Sar</taxon>
        <taxon>Stramenopiles</taxon>
        <taxon>Oomycota</taxon>
        <taxon>Saprolegniomycetes</taxon>
        <taxon>Saprolegniales</taxon>
        <taxon>Verrucalvaceae</taxon>
        <taxon>Aphanomyces</taxon>
    </lineage>
</organism>
<sequence length="398" mass="43933">MMMAFSWDWTQRVHVSDKVVYVEWRHVPPTTWFIAHGLRRFDLDVSSPSCTPTLRQCRVIESHVHELRPGHELCVSVQTSTDPHVRTRAVCVLACYHLLLHPTSTAADAWIPFGTLHVVPFFDALSSLHVLDCVRGLEKARAAGLVVHDHIEASSFTWLSKKLVTFPSPSGPCAALEAFLPFFYAHNVTLILALHPPVYCYDTLDGAIEYMDLFDSPSADLASVDAMLARVHDAVESTPGVVAIHGLHRARTFLGGYFVRCHGFSAEEAAGWLHVAHPHGDIHAIAPDPLFPHALRRWQRRVASEPDRPRDQSRRGHRDAVPTADQRPTSSSSLKINIGGLSFGSSLLLGSSTAKNHDKASSRKRLLTPSRSKEGSDLGGTTSRGHSRERTAKSPVQS</sequence>
<dbReference type="VEuPathDB" id="FungiDB:H310_02574"/>
<feature type="compositionally biased region" description="Polar residues" evidence="1">
    <location>
        <begin position="326"/>
        <end position="335"/>
    </location>
</feature>
<reference evidence="2" key="1">
    <citation type="submission" date="2013-12" db="EMBL/GenBank/DDBJ databases">
        <title>The Genome Sequence of Aphanomyces invadans NJM9701.</title>
        <authorList>
            <consortium name="The Broad Institute Genomics Platform"/>
            <person name="Russ C."/>
            <person name="Tyler B."/>
            <person name="van West P."/>
            <person name="Dieguez-Uribeondo J."/>
            <person name="Young S.K."/>
            <person name="Zeng Q."/>
            <person name="Gargeya S."/>
            <person name="Fitzgerald M."/>
            <person name="Abouelleil A."/>
            <person name="Alvarado L."/>
            <person name="Chapman S.B."/>
            <person name="Gainer-Dewar J."/>
            <person name="Goldberg J."/>
            <person name="Griggs A."/>
            <person name="Gujja S."/>
            <person name="Hansen M."/>
            <person name="Howarth C."/>
            <person name="Imamovic A."/>
            <person name="Ireland A."/>
            <person name="Larimer J."/>
            <person name="McCowan C."/>
            <person name="Murphy C."/>
            <person name="Pearson M."/>
            <person name="Poon T.W."/>
            <person name="Priest M."/>
            <person name="Roberts A."/>
            <person name="Saif S."/>
            <person name="Shea T."/>
            <person name="Sykes S."/>
            <person name="Wortman J."/>
            <person name="Nusbaum C."/>
            <person name="Birren B."/>
        </authorList>
    </citation>
    <scope>NUCLEOTIDE SEQUENCE [LARGE SCALE GENOMIC DNA]</scope>
    <source>
        <strain evidence="2">NJM9701</strain>
    </source>
</reference>
<proteinExistence type="predicted"/>
<feature type="region of interest" description="Disordered" evidence="1">
    <location>
        <begin position="349"/>
        <end position="398"/>
    </location>
</feature>
<dbReference type="InterPro" id="IPR029021">
    <property type="entry name" value="Prot-tyrosine_phosphatase-like"/>
</dbReference>
<dbReference type="STRING" id="157072.A0A024UJA7"/>
<feature type="compositionally biased region" description="Basic and acidic residues" evidence="1">
    <location>
        <begin position="302"/>
        <end position="320"/>
    </location>
</feature>
<name>A0A024UJA7_9STRA</name>
<protein>
    <submittedName>
        <fullName evidence="2">Uncharacterized protein</fullName>
    </submittedName>
</protein>
<dbReference type="OrthoDB" id="68898at2759"/>
<dbReference type="AlphaFoldDB" id="A0A024UJA7"/>
<dbReference type="EMBL" id="KI913955">
    <property type="protein sequence ID" value="ETW06280.1"/>
    <property type="molecule type" value="Genomic_DNA"/>
</dbReference>
<feature type="region of interest" description="Disordered" evidence="1">
    <location>
        <begin position="302"/>
        <end position="335"/>
    </location>
</feature>
<dbReference type="GeneID" id="20079624"/>
<dbReference type="RefSeq" id="XP_008864355.1">
    <property type="nucleotide sequence ID" value="XM_008866133.1"/>
</dbReference>
<dbReference type="eggNOG" id="KOG1720">
    <property type="taxonomic scope" value="Eukaryota"/>
</dbReference>